<evidence type="ECO:0000313" key="6">
    <source>
        <dbReference type="EMBL" id="KAF6156163.1"/>
    </source>
</evidence>
<evidence type="ECO:0000256" key="3">
    <source>
        <dbReference type="ARBA" id="ARBA00022833"/>
    </source>
</evidence>
<dbReference type="EMBL" id="JACGCM010001377">
    <property type="protein sequence ID" value="KAF6156163.1"/>
    <property type="molecule type" value="Genomic_DNA"/>
</dbReference>
<dbReference type="PROSITE" id="PS50966">
    <property type="entry name" value="ZF_SWIM"/>
    <property type="match status" value="1"/>
</dbReference>
<organism evidence="6 7">
    <name type="scientific">Kingdonia uniflora</name>
    <dbReference type="NCBI Taxonomy" id="39325"/>
    <lineage>
        <taxon>Eukaryota</taxon>
        <taxon>Viridiplantae</taxon>
        <taxon>Streptophyta</taxon>
        <taxon>Embryophyta</taxon>
        <taxon>Tracheophyta</taxon>
        <taxon>Spermatophyta</taxon>
        <taxon>Magnoliopsida</taxon>
        <taxon>Ranunculales</taxon>
        <taxon>Circaeasteraceae</taxon>
        <taxon>Kingdonia</taxon>
    </lineage>
</organism>
<dbReference type="GO" id="GO:0008270">
    <property type="term" value="F:zinc ion binding"/>
    <property type="evidence" value="ECO:0007669"/>
    <property type="project" value="UniProtKB-KW"/>
</dbReference>
<gene>
    <name evidence="6" type="ORF">GIB67_024133</name>
</gene>
<feature type="domain" description="SWIM-type" evidence="5">
    <location>
        <begin position="39"/>
        <end position="71"/>
    </location>
</feature>
<dbReference type="InterPro" id="IPR007527">
    <property type="entry name" value="Znf_SWIM"/>
</dbReference>
<keyword evidence="3" id="KW-0862">Zinc</keyword>
<evidence type="ECO:0000256" key="4">
    <source>
        <dbReference type="PROSITE-ProRule" id="PRU00325"/>
    </source>
</evidence>
<name>A0A7J7MMQ3_9MAGN</name>
<protein>
    <recommendedName>
        <fullName evidence="5">SWIM-type domain-containing protein</fullName>
    </recommendedName>
</protein>
<evidence type="ECO:0000256" key="2">
    <source>
        <dbReference type="ARBA" id="ARBA00022771"/>
    </source>
</evidence>
<dbReference type="InterPro" id="IPR006564">
    <property type="entry name" value="Znf_PMZ"/>
</dbReference>
<dbReference type="Pfam" id="PF04434">
    <property type="entry name" value="SWIM"/>
    <property type="match status" value="1"/>
</dbReference>
<accession>A0A7J7MMQ3</accession>
<sequence length="105" mass="12246">LVPRAITHIEKMLKKYGQYMVEGTTDKCFVAIFGSGQKWKVNFEKLECQCREWQLIGLPCVHTVCILIPMRHPWIEYCSEYHTVAKYVATYNLPIHAIDDPSEWG</sequence>
<evidence type="ECO:0000313" key="7">
    <source>
        <dbReference type="Proteomes" id="UP000541444"/>
    </source>
</evidence>
<proteinExistence type="predicted"/>
<comment type="caution">
    <text evidence="6">The sequence shown here is derived from an EMBL/GenBank/DDBJ whole genome shotgun (WGS) entry which is preliminary data.</text>
</comment>
<dbReference type="Proteomes" id="UP000541444">
    <property type="component" value="Unassembled WGS sequence"/>
</dbReference>
<dbReference type="SMART" id="SM00575">
    <property type="entry name" value="ZnF_PMZ"/>
    <property type="match status" value="1"/>
</dbReference>
<evidence type="ECO:0000256" key="1">
    <source>
        <dbReference type="ARBA" id="ARBA00022723"/>
    </source>
</evidence>
<keyword evidence="7" id="KW-1185">Reference proteome</keyword>
<keyword evidence="2 4" id="KW-0863">Zinc-finger</keyword>
<dbReference type="AlphaFoldDB" id="A0A7J7MMQ3"/>
<dbReference type="OrthoDB" id="1939383at2759"/>
<keyword evidence="1" id="KW-0479">Metal-binding</keyword>
<feature type="non-terminal residue" evidence="6">
    <location>
        <position position="1"/>
    </location>
</feature>
<evidence type="ECO:0000259" key="5">
    <source>
        <dbReference type="PROSITE" id="PS50966"/>
    </source>
</evidence>
<reference evidence="6 7" key="1">
    <citation type="journal article" date="2020" name="IScience">
        <title>Genome Sequencing of the Endangered Kingdonia uniflora (Circaeasteraceae, Ranunculales) Reveals Potential Mechanisms of Evolutionary Specialization.</title>
        <authorList>
            <person name="Sun Y."/>
            <person name="Deng T."/>
            <person name="Zhang A."/>
            <person name="Moore M.J."/>
            <person name="Landis J.B."/>
            <person name="Lin N."/>
            <person name="Zhang H."/>
            <person name="Zhang X."/>
            <person name="Huang J."/>
            <person name="Zhang X."/>
            <person name="Sun H."/>
            <person name="Wang H."/>
        </authorList>
    </citation>
    <scope>NUCLEOTIDE SEQUENCE [LARGE SCALE GENOMIC DNA]</scope>
    <source>
        <strain evidence="6">TB1705</strain>
        <tissue evidence="6">Leaf</tissue>
    </source>
</reference>